<reference evidence="8 9" key="1">
    <citation type="submission" date="2017-08" db="EMBL/GenBank/DDBJ databases">
        <title>Draft Genome Sequence of Hafnia alvei CITHA-6 Isolated from Raw Bovine Milk.</title>
        <authorList>
            <person name="Culligan E.P."/>
            <person name="Mcsweeney A."/>
            <person name="O'Doherty C."/>
            <person name="Gleeson E."/>
            <person name="O'Riordan D."/>
            <person name="Sleator R.D."/>
        </authorList>
    </citation>
    <scope>NUCLEOTIDE SEQUENCE [LARGE SCALE GENOMIC DNA]</scope>
    <source>
        <strain evidence="8 9">CITHA-6</strain>
    </source>
</reference>
<dbReference type="SMART" id="SM00382">
    <property type="entry name" value="AAA"/>
    <property type="match status" value="1"/>
</dbReference>
<dbReference type="PROSITE" id="PS50045">
    <property type="entry name" value="SIGMA54_INTERACT_4"/>
    <property type="match status" value="1"/>
</dbReference>
<dbReference type="InterPro" id="IPR025662">
    <property type="entry name" value="Sigma_54_int_dom_ATP-bd_1"/>
</dbReference>
<dbReference type="GO" id="GO:0043565">
    <property type="term" value="F:sequence-specific DNA binding"/>
    <property type="evidence" value="ECO:0007669"/>
    <property type="project" value="InterPro"/>
</dbReference>
<dbReference type="Proteomes" id="UP000218796">
    <property type="component" value="Unassembled WGS sequence"/>
</dbReference>
<evidence type="ECO:0000256" key="1">
    <source>
        <dbReference type="ARBA" id="ARBA00022741"/>
    </source>
</evidence>
<dbReference type="Gene3D" id="3.40.50.300">
    <property type="entry name" value="P-loop containing nucleotide triphosphate hydrolases"/>
    <property type="match status" value="1"/>
</dbReference>
<dbReference type="PANTHER" id="PTHR32071:SF112">
    <property type="entry name" value="REGULATORY PROTEIN"/>
    <property type="match status" value="1"/>
</dbReference>
<dbReference type="InterPro" id="IPR000014">
    <property type="entry name" value="PAS"/>
</dbReference>
<organism evidence="8 9">
    <name type="scientific">Hafnia paralvei</name>
    <dbReference type="NCBI Taxonomy" id="546367"/>
    <lineage>
        <taxon>Bacteria</taxon>
        <taxon>Pseudomonadati</taxon>
        <taxon>Pseudomonadota</taxon>
        <taxon>Gammaproteobacteria</taxon>
        <taxon>Enterobacterales</taxon>
        <taxon>Hafniaceae</taxon>
        <taxon>Hafnia</taxon>
    </lineage>
</organism>
<feature type="domain" description="Sigma-54 factor interaction" evidence="6">
    <location>
        <begin position="151"/>
        <end position="379"/>
    </location>
</feature>
<keyword evidence="4" id="KW-0238">DNA-binding</keyword>
<dbReference type="EMBL" id="NQMS01000006">
    <property type="protein sequence ID" value="PAV95675.1"/>
    <property type="molecule type" value="Genomic_DNA"/>
</dbReference>
<keyword evidence="2" id="KW-0067">ATP-binding</keyword>
<dbReference type="InterPro" id="IPR002078">
    <property type="entry name" value="Sigma_54_int"/>
</dbReference>
<gene>
    <name evidence="8" type="ORF">CJD50_14650</name>
</gene>
<dbReference type="Gene3D" id="1.10.10.60">
    <property type="entry name" value="Homeodomain-like"/>
    <property type="match status" value="1"/>
</dbReference>
<feature type="domain" description="PAS" evidence="7">
    <location>
        <begin position="11"/>
        <end position="59"/>
    </location>
</feature>
<dbReference type="InterPro" id="IPR003593">
    <property type="entry name" value="AAA+_ATPase"/>
</dbReference>
<dbReference type="Pfam" id="PF00158">
    <property type="entry name" value="Sigma54_activat"/>
    <property type="match status" value="1"/>
</dbReference>
<dbReference type="CDD" id="cd00009">
    <property type="entry name" value="AAA"/>
    <property type="match status" value="1"/>
</dbReference>
<comment type="caution">
    <text evidence="8">The sequence shown here is derived from an EMBL/GenBank/DDBJ whole genome shotgun (WGS) entry which is preliminary data.</text>
</comment>
<evidence type="ECO:0000259" key="7">
    <source>
        <dbReference type="PROSITE" id="PS50112"/>
    </source>
</evidence>
<protein>
    <submittedName>
        <fullName evidence="8">Sigma-54-dependent Fis family transcriptional regulator</fullName>
    </submittedName>
</protein>
<dbReference type="InterPro" id="IPR058031">
    <property type="entry name" value="AAA_lid_NorR"/>
</dbReference>
<keyword evidence="1" id="KW-0547">Nucleotide-binding</keyword>
<dbReference type="AlphaFoldDB" id="A0A2A2MA75"/>
<dbReference type="Pfam" id="PF08448">
    <property type="entry name" value="PAS_4"/>
    <property type="match status" value="1"/>
</dbReference>
<dbReference type="InterPro" id="IPR013656">
    <property type="entry name" value="PAS_4"/>
</dbReference>
<evidence type="ECO:0000256" key="4">
    <source>
        <dbReference type="ARBA" id="ARBA00023125"/>
    </source>
</evidence>
<dbReference type="InterPro" id="IPR009057">
    <property type="entry name" value="Homeodomain-like_sf"/>
</dbReference>
<dbReference type="RefSeq" id="WP_095661637.1">
    <property type="nucleotide sequence ID" value="NZ_NQMS01000006.1"/>
</dbReference>
<dbReference type="NCBIfam" id="TIGR00229">
    <property type="entry name" value="sensory_box"/>
    <property type="match status" value="1"/>
</dbReference>
<evidence type="ECO:0000259" key="6">
    <source>
        <dbReference type="PROSITE" id="PS50045"/>
    </source>
</evidence>
<keyword evidence="9" id="KW-1185">Reference proteome</keyword>
<dbReference type="InterPro" id="IPR027417">
    <property type="entry name" value="P-loop_NTPase"/>
</dbReference>
<dbReference type="PANTHER" id="PTHR32071">
    <property type="entry name" value="TRANSCRIPTIONAL REGULATORY PROTEIN"/>
    <property type="match status" value="1"/>
</dbReference>
<dbReference type="PRINTS" id="PR01590">
    <property type="entry name" value="HTHFIS"/>
</dbReference>
<accession>A0A2A2MA75</accession>
<dbReference type="OrthoDB" id="9804019at2"/>
<dbReference type="Pfam" id="PF02954">
    <property type="entry name" value="HTH_8"/>
    <property type="match status" value="1"/>
</dbReference>
<dbReference type="FunFam" id="3.40.50.300:FF:000006">
    <property type="entry name" value="DNA-binding transcriptional regulator NtrC"/>
    <property type="match status" value="1"/>
</dbReference>
<dbReference type="Pfam" id="PF25601">
    <property type="entry name" value="AAA_lid_14"/>
    <property type="match status" value="1"/>
</dbReference>
<dbReference type="InterPro" id="IPR025943">
    <property type="entry name" value="Sigma_54_int_dom_ATP-bd_2"/>
</dbReference>
<dbReference type="GO" id="GO:0005524">
    <property type="term" value="F:ATP binding"/>
    <property type="evidence" value="ECO:0007669"/>
    <property type="project" value="UniProtKB-KW"/>
</dbReference>
<dbReference type="SUPFAM" id="SSF55785">
    <property type="entry name" value="PYP-like sensor domain (PAS domain)"/>
    <property type="match status" value="1"/>
</dbReference>
<dbReference type="Gene3D" id="3.30.450.20">
    <property type="entry name" value="PAS domain"/>
    <property type="match status" value="1"/>
</dbReference>
<keyword evidence="3" id="KW-0805">Transcription regulation</keyword>
<dbReference type="SUPFAM" id="SSF46689">
    <property type="entry name" value="Homeodomain-like"/>
    <property type="match status" value="1"/>
</dbReference>
<evidence type="ECO:0000256" key="2">
    <source>
        <dbReference type="ARBA" id="ARBA00022840"/>
    </source>
</evidence>
<dbReference type="InterPro" id="IPR035965">
    <property type="entry name" value="PAS-like_dom_sf"/>
</dbReference>
<name>A0A2A2MA75_9GAMM</name>
<evidence type="ECO:0000313" key="9">
    <source>
        <dbReference type="Proteomes" id="UP000218796"/>
    </source>
</evidence>
<dbReference type="PROSITE" id="PS50112">
    <property type="entry name" value="PAS"/>
    <property type="match status" value="1"/>
</dbReference>
<dbReference type="GO" id="GO:0006355">
    <property type="term" value="P:regulation of DNA-templated transcription"/>
    <property type="evidence" value="ECO:0007669"/>
    <property type="project" value="InterPro"/>
</dbReference>
<sequence>MPPLDPELQHALEMFSRFFDLIHQPLAIINREGKYVYYNQESADLDGYTVEQALGHHMLDVYPKMKESQSTMLHSLKQGVEYIGHYQVYYNAKGQAVDYQHTTAPLYGSSGEMVGVIEIGRNMSSVRRLQEQVVELNQLLYSNRAENTHDIITENAAMLALIDKGKRLAVNDIPVVIVGETGTGKELFARLIHRCSKRAKKPFIALNCGALPPTLIESTLFGTVKGAFTGAENSQGYLELADGGTLFLDELNAMPIEMQSKLLRFLQDKSFRKLGENHEIHSNVRIVAAMNESPTQLIKQNRMRADLFYRLGVGMLALPPLASRPEDILLLSRYFIDKYRDDVEHDIQGISEKACSILLKRSWPGNVRMLENTIVRSMIMQERDGPLENIAYDEECPELFPESSTAREVPAEQLHTLESFASNGDLVSQVAQFEQHLITRALNHANGNVAEAAKKLGLSRTTLHYKIKKYAIRLGVLSNGA</sequence>
<evidence type="ECO:0000256" key="5">
    <source>
        <dbReference type="ARBA" id="ARBA00023163"/>
    </source>
</evidence>
<keyword evidence="5" id="KW-0804">Transcription</keyword>
<dbReference type="CDD" id="cd00130">
    <property type="entry name" value="PAS"/>
    <property type="match status" value="1"/>
</dbReference>
<evidence type="ECO:0000313" key="8">
    <source>
        <dbReference type="EMBL" id="PAV95675.1"/>
    </source>
</evidence>
<dbReference type="InterPro" id="IPR002197">
    <property type="entry name" value="HTH_Fis"/>
</dbReference>
<evidence type="ECO:0000256" key="3">
    <source>
        <dbReference type="ARBA" id="ARBA00023015"/>
    </source>
</evidence>
<proteinExistence type="predicted"/>
<dbReference type="PROSITE" id="PS00675">
    <property type="entry name" value="SIGMA54_INTERACT_1"/>
    <property type="match status" value="1"/>
</dbReference>
<dbReference type="SUPFAM" id="SSF52540">
    <property type="entry name" value="P-loop containing nucleoside triphosphate hydrolases"/>
    <property type="match status" value="1"/>
</dbReference>
<dbReference type="PROSITE" id="PS00676">
    <property type="entry name" value="SIGMA54_INTERACT_2"/>
    <property type="match status" value="1"/>
</dbReference>
<dbReference type="Gene3D" id="1.10.8.60">
    <property type="match status" value="1"/>
</dbReference>